<evidence type="ECO:0000313" key="2">
    <source>
        <dbReference type="EMBL" id="MBZ9611860.1"/>
    </source>
</evidence>
<feature type="chain" id="PRO_5047016858" description="Porin" evidence="1">
    <location>
        <begin position="28"/>
        <end position="126"/>
    </location>
</feature>
<dbReference type="Proteomes" id="UP000663814">
    <property type="component" value="Unassembled WGS sequence"/>
</dbReference>
<dbReference type="EMBL" id="JAERPS020000003">
    <property type="protein sequence ID" value="MBZ9611860.1"/>
    <property type="molecule type" value="Genomic_DNA"/>
</dbReference>
<keyword evidence="1" id="KW-0732">Signal</keyword>
<reference evidence="2 3" key="2">
    <citation type="submission" date="2021-08" db="EMBL/GenBank/DDBJ databases">
        <title>Rheinheimera aquimaris sp. nov., isolated from seawater of the East Sea in Korea.</title>
        <authorList>
            <person name="Kim K.H."/>
            <person name="Wenting R."/>
            <person name="Kim K.R."/>
            <person name="Jeon C.O."/>
        </authorList>
    </citation>
    <scope>NUCLEOTIDE SEQUENCE [LARGE SCALE GENOMIC DNA]</scope>
    <source>
        <strain evidence="2 3">MA-13</strain>
    </source>
</reference>
<evidence type="ECO:0008006" key="4">
    <source>
        <dbReference type="Google" id="ProtNLM"/>
    </source>
</evidence>
<feature type="signal peptide" evidence="1">
    <location>
        <begin position="1"/>
        <end position="27"/>
    </location>
</feature>
<proteinExistence type="predicted"/>
<gene>
    <name evidence="2" type="ORF">I4W93_009645</name>
</gene>
<evidence type="ECO:0000313" key="3">
    <source>
        <dbReference type="Proteomes" id="UP000663814"/>
    </source>
</evidence>
<organism evidence="2 3">
    <name type="scientific">Rheinheimera maricola</name>
    <dbReference type="NCBI Taxonomy" id="2793282"/>
    <lineage>
        <taxon>Bacteria</taxon>
        <taxon>Pseudomonadati</taxon>
        <taxon>Pseudomonadota</taxon>
        <taxon>Gammaproteobacteria</taxon>
        <taxon>Chromatiales</taxon>
        <taxon>Chromatiaceae</taxon>
        <taxon>Rheinheimera</taxon>
    </lineage>
</organism>
<accession>A0ABS7X8I9</accession>
<protein>
    <recommendedName>
        <fullName evidence="4">Porin</fullName>
    </recommendedName>
</protein>
<keyword evidence="3" id="KW-1185">Reference proteome</keyword>
<comment type="caution">
    <text evidence="2">The sequence shown here is derived from an EMBL/GenBank/DDBJ whole genome shotgun (WGS) entry which is preliminary data.</text>
</comment>
<reference evidence="2 3" key="1">
    <citation type="submission" date="2020-12" db="EMBL/GenBank/DDBJ databases">
        <authorList>
            <person name="Ruan W."/>
            <person name="Khan S.A."/>
            <person name="Jeon C.O."/>
        </authorList>
    </citation>
    <scope>NUCLEOTIDE SEQUENCE [LARGE SCALE GENOMIC DNA]</scope>
    <source>
        <strain evidence="2 3">MA-13</strain>
    </source>
</reference>
<name>A0ABS7X8I9_9GAMM</name>
<dbReference type="RefSeq" id="WP_205311135.1">
    <property type="nucleotide sequence ID" value="NZ_JAERPS020000003.1"/>
</dbReference>
<sequence>MALSRKTSSSNAALILFAVAASAPLQAEINYTFNGFGTVAVGKVLSGDVDDPDYVSYQCPCFITDYNNGGIYERNDSWSFKQESRLGAQLNVNFSDKLSLVTQVMARAVDSELSLEWAYLSYDFIF</sequence>
<evidence type="ECO:0000256" key="1">
    <source>
        <dbReference type="SAM" id="SignalP"/>
    </source>
</evidence>